<sequence length="261" mass="29459">MVESDRLDEIVQAWRDAENPVVFTGAGMSTASGLPDFRSARGLWKQQPESLATLTAMRKEPDEFYFFYQWRIARLWEVQPNDGHKRLVELERQGRVKTIITQNVDALHQRAGSQSVIELHGTLRTVSCVHCHARFESRQLLPKGEAWEAEYRAGLYRHGEECCCPKCGKMLRPDVVLFGESLPQDSWMKAVEWSRRSDFFVVIGSSLVVGPANLCPLWAAEGGGRLLIINAAPTPLDDKAAWIVREPASDVLKRIAEKMVP</sequence>
<dbReference type="InterPro" id="IPR026591">
    <property type="entry name" value="Sirtuin_cat_small_dom_sf"/>
</dbReference>
<dbReference type="EC" id="2.3.1.286" evidence="1"/>
<dbReference type="InterPro" id="IPR026590">
    <property type="entry name" value="Ssirtuin_cat_dom"/>
</dbReference>
<dbReference type="InterPro" id="IPR029035">
    <property type="entry name" value="DHS-like_NAD/FAD-binding_dom"/>
</dbReference>
<feature type="binding site" evidence="4">
    <location>
        <position position="164"/>
    </location>
    <ligand>
        <name>Zn(2+)</name>
        <dbReference type="ChEBI" id="CHEBI:29105"/>
    </ligand>
</feature>
<dbReference type="InterPro" id="IPR050134">
    <property type="entry name" value="NAD-dep_sirtuin_deacylases"/>
</dbReference>
<evidence type="ECO:0000256" key="3">
    <source>
        <dbReference type="ARBA" id="ARBA00023027"/>
    </source>
</evidence>
<evidence type="ECO:0000313" key="6">
    <source>
        <dbReference type="EMBL" id="MBC9784809.1"/>
    </source>
</evidence>
<keyword evidence="3" id="KW-0520">NAD</keyword>
<dbReference type="Gene3D" id="3.40.50.1220">
    <property type="entry name" value="TPP-binding domain"/>
    <property type="match status" value="1"/>
</dbReference>
<evidence type="ECO:0000259" key="5">
    <source>
        <dbReference type="PROSITE" id="PS50305"/>
    </source>
</evidence>
<comment type="caution">
    <text evidence="6">The sequence shown here is derived from an EMBL/GenBank/DDBJ whole genome shotgun (WGS) entry which is preliminary data.</text>
</comment>
<feature type="binding site" evidence="4">
    <location>
        <position position="131"/>
    </location>
    <ligand>
        <name>Zn(2+)</name>
        <dbReference type="ChEBI" id="CHEBI:29105"/>
    </ligand>
</feature>
<dbReference type="Gene3D" id="3.30.1600.10">
    <property type="entry name" value="SIR2/SIRT2 'Small Domain"/>
    <property type="match status" value="1"/>
</dbReference>
<organism evidence="6 7">
    <name type="scientific">Heliobacterium chlorum</name>
    <dbReference type="NCBI Taxonomy" id="2698"/>
    <lineage>
        <taxon>Bacteria</taxon>
        <taxon>Bacillati</taxon>
        <taxon>Bacillota</taxon>
        <taxon>Clostridia</taxon>
        <taxon>Eubacteriales</taxon>
        <taxon>Heliobacteriaceae</taxon>
        <taxon>Heliobacterium</taxon>
    </lineage>
</organism>
<proteinExistence type="predicted"/>
<dbReference type="EMBL" id="JACVHF010000008">
    <property type="protein sequence ID" value="MBC9784809.1"/>
    <property type="molecule type" value="Genomic_DNA"/>
</dbReference>
<feature type="domain" description="Deacetylase sirtuin-type" evidence="5">
    <location>
        <begin position="1"/>
        <end position="261"/>
    </location>
</feature>
<dbReference type="RefSeq" id="WP_188040100.1">
    <property type="nucleotide sequence ID" value="NZ_JACVHF010000008.1"/>
</dbReference>
<reference evidence="6 7" key="1">
    <citation type="submission" date="2020-07" db="EMBL/GenBank/DDBJ databases">
        <title>Draft whole-genome sequence of Heliobacterium chlorum DSM 3682, type strain.</title>
        <authorList>
            <person name="Kyndt J.A."/>
            <person name="Meyer T.E."/>
            <person name="Imhoff J.F."/>
        </authorList>
    </citation>
    <scope>NUCLEOTIDE SEQUENCE [LARGE SCALE GENOMIC DNA]</scope>
    <source>
        <strain evidence="6 7">DSM 3682</strain>
    </source>
</reference>
<protein>
    <recommendedName>
        <fullName evidence="1">protein acetyllysine N-acetyltransferase</fullName>
        <ecNumber evidence="1">2.3.1.286</ecNumber>
    </recommendedName>
</protein>
<feature type="binding site" evidence="4">
    <location>
        <position position="167"/>
    </location>
    <ligand>
        <name>Zn(2+)</name>
        <dbReference type="ChEBI" id="CHEBI:29105"/>
    </ligand>
</feature>
<dbReference type="SUPFAM" id="SSF52467">
    <property type="entry name" value="DHS-like NAD/FAD-binding domain"/>
    <property type="match status" value="1"/>
</dbReference>
<dbReference type="PROSITE" id="PS50305">
    <property type="entry name" value="SIRTUIN"/>
    <property type="match status" value="1"/>
</dbReference>
<evidence type="ECO:0000313" key="7">
    <source>
        <dbReference type="Proteomes" id="UP000617402"/>
    </source>
</evidence>
<evidence type="ECO:0000256" key="2">
    <source>
        <dbReference type="ARBA" id="ARBA00022679"/>
    </source>
</evidence>
<evidence type="ECO:0000256" key="4">
    <source>
        <dbReference type="PROSITE-ProRule" id="PRU00236"/>
    </source>
</evidence>
<keyword evidence="4" id="KW-0479">Metal-binding</keyword>
<gene>
    <name evidence="6" type="ORF">H1S01_09825</name>
</gene>
<dbReference type="PANTHER" id="PTHR11085:SF11">
    <property type="entry name" value="NAD-DEPENDENT PROTEIN DEACETYLASE"/>
    <property type="match status" value="1"/>
</dbReference>
<keyword evidence="7" id="KW-1185">Reference proteome</keyword>
<dbReference type="InterPro" id="IPR003000">
    <property type="entry name" value="Sirtuin"/>
</dbReference>
<name>A0ABR7T4M7_HELCL</name>
<evidence type="ECO:0000256" key="1">
    <source>
        <dbReference type="ARBA" id="ARBA00012928"/>
    </source>
</evidence>
<accession>A0ABR7T4M7</accession>
<feature type="active site" description="Proton acceptor" evidence="4">
    <location>
        <position position="120"/>
    </location>
</feature>
<dbReference type="PANTHER" id="PTHR11085">
    <property type="entry name" value="NAD-DEPENDENT PROTEIN DEACYLASE SIRTUIN-5, MITOCHONDRIAL-RELATED"/>
    <property type="match status" value="1"/>
</dbReference>
<dbReference type="NCBIfam" id="NF001753">
    <property type="entry name" value="PRK00481.1-3"/>
    <property type="match status" value="1"/>
</dbReference>
<dbReference type="Proteomes" id="UP000617402">
    <property type="component" value="Unassembled WGS sequence"/>
</dbReference>
<keyword evidence="4" id="KW-0862">Zinc</keyword>
<dbReference type="Pfam" id="PF02146">
    <property type="entry name" value="SIR2"/>
    <property type="match status" value="1"/>
</dbReference>
<keyword evidence="2" id="KW-0808">Transferase</keyword>
<feature type="binding site" evidence="4">
    <location>
        <position position="128"/>
    </location>
    <ligand>
        <name>Zn(2+)</name>
        <dbReference type="ChEBI" id="CHEBI:29105"/>
    </ligand>
</feature>